<organism evidence="9 10">
    <name type="scientific">Volvox reticuliferus</name>
    <dbReference type="NCBI Taxonomy" id="1737510"/>
    <lineage>
        <taxon>Eukaryota</taxon>
        <taxon>Viridiplantae</taxon>
        <taxon>Chlorophyta</taxon>
        <taxon>core chlorophytes</taxon>
        <taxon>Chlorophyceae</taxon>
        <taxon>CS clade</taxon>
        <taxon>Chlamydomonadales</taxon>
        <taxon>Volvocaceae</taxon>
        <taxon>Volvox</taxon>
    </lineage>
</organism>
<dbReference type="PANTHER" id="PTHR23417">
    <property type="entry name" value="3-DEOXY-D-MANNO-OCTULOSONIC-ACID TRANSFERASE/TRNA GUANINE-N 7 - -METHYLTRANSFERASE"/>
    <property type="match status" value="1"/>
</dbReference>
<dbReference type="Gene3D" id="3.40.50.150">
    <property type="entry name" value="Vaccinia Virus protein VP39"/>
    <property type="match status" value="1"/>
</dbReference>
<feature type="region of interest" description="Disordered" evidence="7">
    <location>
        <begin position="220"/>
        <end position="253"/>
    </location>
</feature>
<dbReference type="AlphaFoldDB" id="A0A8J4G7J8"/>
<keyword evidence="6" id="KW-0819">tRNA processing</keyword>
<evidence type="ECO:0000256" key="4">
    <source>
        <dbReference type="ARBA" id="ARBA00022679"/>
    </source>
</evidence>
<feature type="region of interest" description="Disordered" evidence="7">
    <location>
        <begin position="318"/>
        <end position="364"/>
    </location>
</feature>
<comment type="catalytic activity">
    <reaction evidence="1">
        <text>guanosine(46) in tRNA + S-adenosyl-L-methionine = N(7)-methylguanosine(46) in tRNA + S-adenosyl-L-homocysteine</text>
        <dbReference type="Rhea" id="RHEA:42708"/>
        <dbReference type="Rhea" id="RHEA-COMP:10188"/>
        <dbReference type="Rhea" id="RHEA-COMP:10189"/>
        <dbReference type="ChEBI" id="CHEBI:57856"/>
        <dbReference type="ChEBI" id="CHEBI:59789"/>
        <dbReference type="ChEBI" id="CHEBI:74269"/>
        <dbReference type="ChEBI" id="CHEBI:74480"/>
        <dbReference type="EC" id="2.1.1.33"/>
    </reaction>
</comment>
<gene>
    <name evidence="8" type="ORF">Vretifemale_19999</name>
    <name evidence="9" type="ORF">Vretimale_6499</name>
</gene>
<evidence type="ECO:0000256" key="1">
    <source>
        <dbReference type="ARBA" id="ARBA00000142"/>
    </source>
</evidence>
<dbReference type="EC" id="2.1.1.33" evidence="2"/>
<name>A0A8J4G7J8_9CHLO</name>
<sequence>MSFPSRTCASTAQKTNNIFQSLPWSSPCTRHLGRFSLRSRGPNQCRGVSHNIIETLADCPESPFYSLRLAEHQDAGGYARALRRQVGQLRRLKTDPWALALSTSPNWEALFTDADRPLVVDLGCGAGRCMLLAAAEAGRRQIQHGRQQQQQRRERRQDRQEMAPQALWRVAAATATATEGATMMMEARVAADLTTTSVPVPECAAHLPQRTEATWRRHVQAGDDAETSSSYGSNTPSGSGSSSNSTGSGDQGNGSVCGDGGGCGANFLGVDVRLALTSRANAWAQIIGVHRQAAFLCANANASLVPLLGSYGKRTTLPLNGPGKTQHAAGGSAAAAPAGPGNGIAARTAAAGGHDGESDGQLRGGGGGRVALVCLQFSDPPVRREQLVGGSELVSQLAETLEPGALVWIQSDVPYIARSFRTLFWRHGGFAPSARHAPTPGAANNRMRHRNTAAAPSGLVRPNSPKPNAQCETLPDDATRDVVVSEAATTAAANAAAEGFPLLLLEADLKTHEEPWLTEAQVAAVVAQQRRNHRLKNDLNGATNGQRHFEGCEAFGEEEEQQRQLETNHQRQQQQQQPGYRGRIEEGEEEEDGERIGLYDSTNEISDDIEGAGGTAGGTGDAPGCAHGSGRDGDGVSSNGCSDGRKYDIGLDDEGEEDGWQCLPWLASNPLGVPTEREVYVERGGRDIYRLLLVRVQR</sequence>
<feature type="region of interest" description="Disordered" evidence="7">
    <location>
        <begin position="141"/>
        <end position="162"/>
    </location>
</feature>
<keyword evidence="11" id="KW-1185">Reference proteome</keyword>
<evidence type="ECO:0000256" key="5">
    <source>
        <dbReference type="ARBA" id="ARBA00022691"/>
    </source>
</evidence>
<feature type="compositionally biased region" description="Low complexity" evidence="7">
    <location>
        <begin position="328"/>
        <end position="346"/>
    </location>
</feature>
<evidence type="ECO:0000313" key="8">
    <source>
        <dbReference type="EMBL" id="GIL92437.1"/>
    </source>
</evidence>
<dbReference type="EMBL" id="BNCQ01000009">
    <property type="protein sequence ID" value="GIM01692.1"/>
    <property type="molecule type" value="Genomic_DNA"/>
</dbReference>
<dbReference type="InterPro" id="IPR003358">
    <property type="entry name" value="tRNA_(Gua-N-7)_MeTrfase_Trmb"/>
</dbReference>
<dbReference type="Proteomes" id="UP000747110">
    <property type="component" value="Unassembled WGS sequence"/>
</dbReference>
<dbReference type="GO" id="GO:0008176">
    <property type="term" value="F:tRNA (guanine(46)-N7)-methyltransferase activity"/>
    <property type="evidence" value="ECO:0007669"/>
    <property type="project" value="UniProtKB-EC"/>
</dbReference>
<keyword evidence="5" id="KW-0949">S-adenosyl-L-methionine</keyword>
<evidence type="ECO:0000256" key="6">
    <source>
        <dbReference type="ARBA" id="ARBA00022694"/>
    </source>
</evidence>
<dbReference type="OrthoDB" id="549159at2759"/>
<dbReference type="EMBL" id="BNCP01000077">
    <property type="protein sequence ID" value="GIL92437.1"/>
    <property type="molecule type" value="Genomic_DNA"/>
</dbReference>
<keyword evidence="3" id="KW-0489">Methyltransferase</keyword>
<feature type="region of interest" description="Disordered" evidence="7">
    <location>
        <begin position="555"/>
        <end position="654"/>
    </location>
</feature>
<evidence type="ECO:0000313" key="11">
    <source>
        <dbReference type="Proteomes" id="UP000747110"/>
    </source>
</evidence>
<accession>A0A8J4G7J8</accession>
<feature type="compositionally biased region" description="Low complexity" evidence="7">
    <location>
        <begin position="227"/>
        <end position="248"/>
    </location>
</feature>
<evidence type="ECO:0000256" key="2">
    <source>
        <dbReference type="ARBA" id="ARBA00011977"/>
    </source>
</evidence>
<feature type="compositionally biased region" description="Gly residues" evidence="7">
    <location>
        <begin position="611"/>
        <end position="621"/>
    </location>
</feature>
<comment type="caution">
    <text evidence="9">The sequence shown here is derived from an EMBL/GenBank/DDBJ whole genome shotgun (WGS) entry which is preliminary data.</text>
</comment>
<dbReference type="PANTHER" id="PTHR23417:SF21">
    <property type="entry name" value="TRNA (GUANINE-N(7)-)-METHYLTRANSFERASE"/>
    <property type="match status" value="1"/>
</dbReference>
<evidence type="ECO:0000313" key="10">
    <source>
        <dbReference type="Proteomes" id="UP000722791"/>
    </source>
</evidence>
<dbReference type="Proteomes" id="UP000722791">
    <property type="component" value="Unassembled WGS sequence"/>
</dbReference>
<dbReference type="InterPro" id="IPR029063">
    <property type="entry name" value="SAM-dependent_MTases_sf"/>
</dbReference>
<evidence type="ECO:0000256" key="7">
    <source>
        <dbReference type="SAM" id="MobiDB-lite"/>
    </source>
</evidence>
<evidence type="ECO:0000313" key="9">
    <source>
        <dbReference type="EMBL" id="GIM01692.1"/>
    </source>
</evidence>
<protein>
    <recommendedName>
        <fullName evidence="2">tRNA (guanine(46)-N(7))-methyltransferase</fullName>
        <ecNumber evidence="2">2.1.1.33</ecNumber>
    </recommendedName>
</protein>
<keyword evidence="4" id="KW-0808">Transferase</keyword>
<feature type="compositionally biased region" description="Basic and acidic residues" evidence="7">
    <location>
        <begin position="151"/>
        <end position="161"/>
    </location>
</feature>
<dbReference type="GO" id="GO:0043527">
    <property type="term" value="C:tRNA methyltransferase complex"/>
    <property type="evidence" value="ECO:0007669"/>
    <property type="project" value="TreeGrafter"/>
</dbReference>
<reference evidence="9" key="1">
    <citation type="journal article" date="2021" name="Proc. Natl. Acad. Sci. U.S.A.">
        <title>Three genomes in the algal genus Volvox reveal the fate of a haploid sex-determining region after a transition to homothallism.</title>
        <authorList>
            <person name="Yamamoto K."/>
            <person name="Hamaji T."/>
            <person name="Kawai-Toyooka H."/>
            <person name="Matsuzaki R."/>
            <person name="Takahashi F."/>
            <person name="Nishimura Y."/>
            <person name="Kawachi M."/>
            <person name="Noguchi H."/>
            <person name="Minakuchi Y."/>
            <person name="Umen J.G."/>
            <person name="Toyoda A."/>
            <person name="Nozaki H."/>
        </authorList>
    </citation>
    <scope>NUCLEOTIDE SEQUENCE</scope>
    <source>
        <strain evidence="9">NIES-3785</strain>
        <strain evidence="8">NIES-3786</strain>
    </source>
</reference>
<evidence type="ECO:0000256" key="3">
    <source>
        <dbReference type="ARBA" id="ARBA00022603"/>
    </source>
</evidence>
<proteinExistence type="predicted"/>